<dbReference type="PANTHER" id="PTHR43775">
    <property type="entry name" value="FATTY ACID SYNTHASE"/>
    <property type="match status" value="1"/>
</dbReference>
<dbReference type="PATRIC" id="fig|482300.6.peg.5607"/>
<evidence type="ECO:0000313" key="7">
    <source>
        <dbReference type="Proteomes" id="UP000014617"/>
    </source>
</evidence>
<dbReference type="Pfam" id="PF14765">
    <property type="entry name" value="PS-DH"/>
    <property type="match status" value="1"/>
</dbReference>
<keyword evidence="1" id="KW-0596">Phosphopantetheine</keyword>
<dbReference type="SMART" id="SM00822">
    <property type="entry name" value="PKS_KR"/>
    <property type="match status" value="1"/>
</dbReference>
<evidence type="ECO:0000313" key="6">
    <source>
        <dbReference type="EMBL" id="EPF17204.1"/>
    </source>
</evidence>
<dbReference type="RefSeq" id="WP_016517217.1">
    <property type="nucleotide sequence ID" value="NZ_ASZQ01000275.1"/>
</dbReference>
<dbReference type="InterPro" id="IPR020806">
    <property type="entry name" value="PKS_PP-bd"/>
</dbReference>
<dbReference type="SUPFAM" id="SSF47336">
    <property type="entry name" value="ACP-like"/>
    <property type="match status" value="1"/>
</dbReference>
<evidence type="ECO:0000259" key="4">
    <source>
        <dbReference type="PROSITE" id="PS50075"/>
    </source>
</evidence>
<dbReference type="InterPro" id="IPR042104">
    <property type="entry name" value="PKS_dehydratase_sf"/>
</dbReference>
<dbReference type="Pfam" id="PF21394">
    <property type="entry name" value="Beta-ketacyl_N"/>
    <property type="match status" value="1"/>
</dbReference>
<dbReference type="GO" id="GO:0006633">
    <property type="term" value="P:fatty acid biosynthetic process"/>
    <property type="evidence" value="ECO:0007669"/>
    <property type="project" value="TreeGrafter"/>
</dbReference>
<keyword evidence="6" id="KW-0808">Transferase</keyword>
<feature type="domain" description="Carrier" evidence="4">
    <location>
        <begin position="869"/>
        <end position="944"/>
    </location>
</feature>
<dbReference type="SUPFAM" id="SSF51735">
    <property type="entry name" value="NAD(P)-binding Rossmann-fold domains"/>
    <property type="match status" value="2"/>
</dbReference>
<dbReference type="InterPro" id="IPR036736">
    <property type="entry name" value="ACP-like_sf"/>
</dbReference>
<keyword evidence="6" id="KW-0012">Acyltransferase</keyword>
<feature type="region of interest" description="C-terminal hotdog fold" evidence="3">
    <location>
        <begin position="223"/>
        <end position="364"/>
    </location>
</feature>
<dbReference type="InterPro" id="IPR049900">
    <property type="entry name" value="PKS_mFAS_DH"/>
</dbReference>
<dbReference type="GO" id="GO:0004312">
    <property type="term" value="F:fatty acid synthase activity"/>
    <property type="evidence" value="ECO:0007669"/>
    <property type="project" value="TreeGrafter"/>
</dbReference>
<dbReference type="InterPro" id="IPR009081">
    <property type="entry name" value="PP-bd_ACP"/>
</dbReference>
<dbReference type="SMART" id="SM00823">
    <property type="entry name" value="PKS_PP"/>
    <property type="match status" value="1"/>
</dbReference>
<feature type="domain" description="PKS/mFAS DH" evidence="5">
    <location>
        <begin position="82"/>
        <end position="364"/>
    </location>
</feature>
<gene>
    <name evidence="6" type="ORF">MAESPC_05047</name>
</gene>
<dbReference type="Gene3D" id="3.10.129.110">
    <property type="entry name" value="Polyketide synthase dehydratase"/>
    <property type="match status" value="1"/>
</dbReference>
<reference evidence="6 7" key="1">
    <citation type="journal article" date="2013" name="Genome Announc.">
        <title>Draft Genome Sequence of the Brazilian Toxic Bloom-Forming Cyanobacterium Microcystis aeruginosa Strain SPC777.</title>
        <authorList>
            <person name="Fiore M.F."/>
            <person name="Alvarenga D.O."/>
            <person name="Varani A.M."/>
            <person name="Hoff-Risseti C."/>
            <person name="Crespim E."/>
            <person name="Ramos R.T."/>
            <person name="Silva A."/>
            <person name="Schaker P.D."/>
            <person name="Heck K."/>
            <person name="Rigonato J."/>
            <person name="Schneider M.P."/>
        </authorList>
    </citation>
    <scope>NUCLEOTIDE SEQUENCE [LARGE SCALE GENOMIC DNA]</scope>
    <source>
        <strain evidence="7">SPC 777</strain>
    </source>
</reference>
<dbReference type="GO" id="GO:0031177">
    <property type="term" value="F:phosphopantetheine binding"/>
    <property type="evidence" value="ECO:0007669"/>
    <property type="project" value="InterPro"/>
</dbReference>
<feature type="active site" description="Proton donor; for dehydratase activity" evidence="3">
    <location>
        <position position="282"/>
    </location>
</feature>
<organism evidence="6 7">
    <name type="scientific">Microcystis aeruginosa SPC777</name>
    <dbReference type="NCBI Taxonomy" id="482300"/>
    <lineage>
        <taxon>Bacteria</taxon>
        <taxon>Bacillati</taxon>
        <taxon>Cyanobacteriota</taxon>
        <taxon>Cyanophyceae</taxon>
        <taxon>Oscillatoriophycideae</taxon>
        <taxon>Chroococcales</taxon>
        <taxon>Microcystaceae</taxon>
        <taxon>Microcystis</taxon>
    </lineage>
</organism>
<keyword evidence="2" id="KW-0597">Phosphoprotein</keyword>
<name>S3JVP4_MICAE</name>
<dbReference type="Gene3D" id="3.40.50.720">
    <property type="entry name" value="NAD(P)-binding Rossmann-like Domain"/>
    <property type="match status" value="1"/>
</dbReference>
<dbReference type="Pfam" id="PF08659">
    <property type="entry name" value="KR"/>
    <property type="match status" value="1"/>
</dbReference>
<dbReference type="InterPro" id="IPR050091">
    <property type="entry name" value="PKS_NRPS_Biosynth_Enz"/>
</dbReference>
<dbReference type="PROSITE" id="PS52019">
    <property type="entry name" value="PKS_MFAS_DH"/>
    <property type="match status" value="1"/>
</dbReference>
<protein>
    <submittedName>
        <fullName evidence="6">Erythronolide synthase, modules 1 and 2</fullName>
        <ecNumber evidence="6">2.3.1.94</ecNumber>
    </submittedName>
</protein>
<feature type="region of interest" description="N-terminal hotdog fold" evidence="3">
    <location>
        <begin position="82"/>
        <end position="206"/>
    </location>
</feature>
<dbReference type="CDD" id="cd08955">
    <property type="entry name" value="KR_2_FAS_SDR_x"/>
    <property type="match status" value="1"/>
</dbReference>
<dbReference type="EMBL" id="ASZQ01000275">
    <property type="protein sequence ID" value="EPF17204.1"/>
    <property type="molecule type" value="Genomic_DNA"/>
</dbReference>
<comment type="caution">
    <text evidence="6">The sequence shown here is derived from an EMBL/GenBank/DDBJ whole genome shotgun (WGS) entry which is preliminary data.</text>
</comment>
<evidence type="ECO:0000256" key="1">
    <source>
        <dbReference type="ARBA" id="ARBA00022450"/>
    </source>
</evidence>
<dbReference type="InterPro" id="IPR057326">
    <property type="entry name" value="KR_dom"/>
</dbReference>
<dbReference type="GO" id="GO:0047879">
    <property type="term" value="F:erythronolide synthase activity"/>
    <property type="evidence" value="ECO:0007669"/>
    <property type="project" value="UniProtKB-EC"/>
</dbReference>
<dbReference type="InterPro" id="IPR049551">
    <property type="entry name" value="PKS_DH_C"/>
</dbReference>
<sequence>MARLISANQDLLWLPSIVPGQDEQAQMYRSLATLFVNGYSVEWTKVFKQGKRISLPTYPFQRERYWLSNSEFSLGQIKTQLHLFIRDFKKLATGDMIFEGEVSSLNPSYLEEHKVFENIVFPATGFIEAILAASQKIFNGHFVTLENVSIHQGLLLSPTPSIIQIIFRPKKSSQLIYTFEIFSSDSAQEQWLLHVTGEVKPKDIQSLAASELNPTKLERENPKESISIREFYELYQQMGIRYGEQFKAIQELYSFKKGSQAKISINPSLADRRYYFHPVLLDACLQSIGAAFPEIHGQELYLPYGFSSLEIFLNPTSQVWTEVQVISDTNGEMRVNVNIYDEQGQLCARFTDLTARRINPAILQSLWQEKSNNCFYKVEWKKLSSMPTVAVDPQNSWLVLVRPETDLNSLINLYKKAGEKVITVEMGQNYQCYSQDFFVINPAQKSDFQRLYQEAYPSGEFPTGVVFCWESSEAEDVLDTVDQSSHAVLNLVQTLTNNWEKLPHLWLITRGANKIINDTALSPQQSHLWGLGAVINQEYPKMGCVCLDLPIYKEANEAELLFNELKCFLHEFRLALRQGNRYAARLVSASLPISEKRQFINQSGAYLITGGGGKLGGLVAQWLSEMGASHLVLCSRHVKSSTELIASLVEKGTKVTLIEADITSPTDMKNLFSRFGADLPVLRGIIHAAAVLEDGLISNQSWQKYQKVISLKVAGTLLLDRYTRSLSLDFFVSFSSAAVILGSPGQSNYAAANAFMDALMQQRQSLGLPGISINWGAWETGNQIDQQRFANWGLQMMPSEQAFQYLSQVILGDITQGMVLDIDWSIFNQTFNISQPFFSEVLTLNNQKQISPAKLLEQLKSVSIDERITALVEGLEKILREVTGLNDNKVIPQQTSFLDLGLNSLMVIEFKNRLERDLGCKLPSSIIFDYPNLLSLSNYLREEILANHLDFEIKINPIPDNHNPYDSLSEDELARLLNQKLTELDQYGG</sequence>
<dbReference type="Gene3D" id="1.10.1200.10">
    <property type="entry name" value="ACP-like"/>
    <property type="match status" value="1"/>
</dbReference>
<dbReference type="Gene3D" id="3.30.70.3290">
    <property type="match status" value="1"/>
</dbReference>
<dbReference type="SMART" id="SM01294">
    <property type="entry name" value="PKS_PP_betabranch"/>
    <property type="match status" value="1"/>
</dbReference>
<dbReference type="Pfam" id="PF00550">
    <property type="entry name" value="PP-binding"/>
    <property type="match status" value="1"/>
</dbReference>
<dbReference type="InterPro" id="IPR020807">
    <property type="entry name" value="PKS_DH"/>
</dbReference>
<dbReference type="InterPro" id="IPR013968">
    <property type="entry name" value="PKS_KR"/>
</dbReference>
<dbReference type="AlphaFoldDB" id="S3JVP4"/>
<feature type="active site" description="Proton acceptor; for dehydratase activity" evidence="3">
    <location>
        <position position="113"/>
    </location>
</feature>
<evidence type="ECO:0000256" key="3">
    <source>
        <dbReference type="PROSITE-ProRule" id="PRU01363"/>
    </source>
</evidence>
<evidence type="ECO:0000259" key="5">
    <source>
        <dbReference type="PROSITE" id="PS52019"/>
    </source>
</evidence>
<proteinExistence type="predicted"/>
<dbReference type="SMART" id="SM00826">
    <property type="entry name" value="PKS_DH"/>
    <property type="match status" value="1"/>
</dbReference>
<dbReference type="Pfam" id="PF21089">
    <property type="entry name" value="PKS_DH_N"/>
    <property type="match status" value="1"/>
</dbReference>
<evidence type="ECO:0000256" key="2">
    <source>
        <dbReference type="ARBA" id="ARBA00022553"/>
    </source>
</evidence>
<dbReference type="PANTHER" id="PTHR43775:SF37">
    <property type="entry name" value="SI:DKEY-61P9.11"/>
    <property type="match status" value="1"/>
</dbReference>
<dbReference type="Proteomes" id="UP000014617">
    <property type="component" value="Unassembled WGS sequence"/>
</dbReference>
<accession>S3JVP4</accession>
<dbReference type="PROSITE" id="PS50075">
    <property type="entry name" value="CARRIER"/>
    <property type="match status" value="1"/>
</dbReference>
<dbReference type="InterPro" id="IPR049490">
    <property type="entry name" value="C883_1060-like_KR_N"/>
</dbReference>
<dbReference type="InterPro" id="IPR049552">
    <property type="entry name" value="PKS_DH_N"/>
</dbReference>
<dbReference type="EC" id="2.3.1.94" evidence="6"/>
<dbReference type="InterPro" id="IPR036291">
    <property type="entry name" value="NAD(P)-bd_dom_sf"/>
</dbReference>